<sequence length="124" mass="13987">MQTLCAHSQARPLLAPRRRPARPICSQHMDGQRNPVHRAPPAPRAAADDRQQAAREQGAPHGAAGVDRLAAAQRDIMQMKEEKAGQRDLTASDDEWQHMPVQKKWYMEIKAWFYAWLGTGVEPL</sequence>
<dbReference type="Proteomes" id="UP000239899">
    <property type="component" value="Unassembled WGS sequence"/>
</dbReference>
<name>A0A2P6TLN6_CHLSO</name>
<protein>
    <submittedName>
        <fullName evidence="2">Serine-repeat antigen 4 (SERA)</fullName>
    </submittedName>
</protein>
<evidence type="ECO:0000313" key="2">
    <source>
        <dbReference type="EMBL" id="PRW45207.1"/>
    </source>
</evidence>
<dbReference type="OrthoDB" id="10506620at2759"/>
<accession>A0A2P6TLN6</accession>
<gene>
    <name evidence="2" type="ORF">C2E21_6347</name>
</gene>
<dbReference type="EMBL" id="LHPG02000012">
    <property type="protein sequence ID" value="PRW45207.1"/>
    <property type="molecule type" value="Genomic_DNA"/>
</dbReference>
<keyword evidence="3" id="KW-1185">Reference proteome</keyword>
<organism evidence="2 3">
    <name type="scientific">Chlorella sorokiniana</name>
    <name type="common">Freshwater green alga</name>
    <dbReference type="NCBI Taxonomy" id="3076"/>
    <lineage>
        <taxon>Eukaryota</taxon>
        <taxon>Viridiplantae</taxon>
        <taxon>Chlorophyta</taxon>
        <taxon>core chlorophytes</taxon>
        <taxon>Trebouxiophyceae</taxon>
        <taxon>Chlorellales</taxon>
        <taxon>Chlorellaceae</taxon>
        <taxon>Chlorella clade</taxon>
        <taxon>Chlorella</taxon>
    </lineage>
</organism>
<feature type="region of interest" description="Disordered" evidence="1">
    <location>
        <begin position="1"/>
        <end position="67"/>
    </location>
</feature>
<proteinExistence type="predicted"/>
<reference evidence="2 3" key="1">
    <citation type="journal article" date="2018" name="Plant J.">
        <title>Genome sequences of Chlorella sorokiniana UTEX 1602 and Micractinium conductrix SAG 241.80: implications to maltose excretion by a green alga.</title>
        <authorList>
            <person name="Arriola M.B."/>
            <person name="Velmurugan N."/>
            <person name="Zhang Y."/>
            <person name="Plunkett M.H."/>
            <person name="Hondzo H."/>
            <person name="Barney B.M."/>
        </authorList>
    </citation>
    <scope>NUCLEOTIDE SEQUENCE [LARGE SCALE GENOMIC DNA]</scope>
    <source>
        <strain evidence="3">UTEX 1602</strain>
    </source>
</reference>
<dbReference type="AlphaFoldDB" id="A0A2P6TLN6"/>
<comment type="caution">
    <text evidence="2">The sequence shown here is derived from an EMBL/GenBank/DDBJ whole genome shotgun (WGS) entry which is preliminary data.</text>
</comment>
<evidence type="ECO:0000256" key="1">
    <source>
        <dbReference type="SAM" id="MobiDB-lite"/>
    </source>
</evidence>
<evidence type="ECO:0000313" key="3">
    <source>
        <dbReference type="Proteomes" id="UP000239899"/>
    </source>
</evidence>